<dbReference type="KEGG" id="agm:DCE93_12005"/>
<dbReference type="Proteomes" id="UP000244729">
    <property type="component" value="Chromosome"/>
</dbReference>
<keyword evidence="3" id="KW-1185">Reference proteome</keyword>
<sequence>MGKLHYDGKSFEMDDRMLAHLQLIIGVKLRRGENFFMAWKAPASSGEGRRAIWIDNGVPIYFEYAGGRELRLNMAWAEKLADQASKGGGLTIMAEDVPLMPEED</sequence>
<gene>
    <name evidence="2" type="ORF">DCE93_12005</name>
</gene>
<protein>
    <recommendedName>
        <fullName evidence="1">DUF7882 domain-containing protein</fullName>
    </recommendedName>
</protein>
<dbReference type="RefSeq" id="WP_108596082.1">
    <property type="nucleotide sequence ID" value="NZ_CP028913.1"/>
</dbReference>
<dbReference type="InterPro" id="IPR057204">
    <property type="entry name" value="DUF7882"/>
</dbReference>
<name>A0A2S0WY53_9MICO</name>
<dbReference type="EMBL" id="CP028913">
    <property type="protein sequence ID" value="AWB96283.1"/>
    <property type="molecule type" value="Genomic_DNA"/>
</dbReference>
<accession>A0A2S0WY53</accession>
<dbReference type="OrthoDB" id="5123855at2"/>
<reference evidence="2 3" key="1">
    <citation type="submission" date="2018-04" db="EMBL/GenBank/DDBJ databases">
        <authorList>
            <person name="Li J."/>
        </authorList>
    </citation>
    <scope>NUCLEOTIDE SEQUENCE [LARGE SCALE GENOMIC DNA]</scope>
    <source>
        <strain evidence="3">30A</strain>
    </source>
</reference>
<organism evidence="2 3">
    <name type="scientific">Agromyces badenianii</name>
    <dbReference type="NCBI Taxonomy" id="2080742"/>
    <lineage>
        <taxon>Bacteria</taxon>
        <taxon>Bacillati</taxon>
        <taxon>Actinomycetota</taxon>
        <taxon>Actinomycetes</taxon>
        <taxon>Micrococcales</taxon>
        <taxon>Microbacteriaceae</taxon>
        <taxon>Agromyces</taxon>
    </lineage>
</organism>
<evidence type="ECO:0000313" key="3">
    <source>
        <dbReference type="Proteomes" id="UP000244729"/>
    </source>
</evidence>
<evidence type="ECO:0000313" key="2">
    <source>
        <dbReference type="EMBL" id="AWB96283.1"/>
    </source>
</evidence>
<dbReference type="Pfam" id="PF25355">
    <property type="entry name" value="DUF7882"/>
    <property type="match status" value="1"/>
</dbReference>
<proteinExistence type="predicted"/>
<dbReference type="AlphaFoldDB" id="A0A2S0WY53"/>
<feature type="domain" description="DUF7882" evidence="1">
    <location>
        <begin position="1"/>
        <end position="95"/>
    </location>
</feature>
<evidence type="ECO:0000259" key="1">
    <source>
        <dbReference type="Pfam" id="PF25355"/>
    </source>
</evidence>